<feature type="region of interest" description="Disordered" evidence="9">
    <location>
        <begin position="667"/>
        <end position="702"/>
    </location>
</feature>
<dbReference type="EMBL" id="MBAD02000183">
    <property type="protein sequence ID" value="RLN70826.1"/>
    <property type="molecule type" value="Genomic_DNA"/>
</dbReference>
<keyword evidence="8" id="KW-0539">Nucleus</keyword>
<organism evidence="12 13">
    <name type="scientific">Phytophthora kernoviae</name>
    <dbReference type="NCBI Taxonomy" id="325452"/>
    <lineage>
        <taxon>Eukaryota</taxon>
        <taxon>Sar</taxon>
        <taxon>Stramenopiles</taxon>
        <taxon>Oomycota</taxon>
        <taxon>Peronosporomycetes</taxon>
        <taxon>Peronosporales</taxon>
        <taxon>Peronosporaceae</taxon>
        <taxon>Phytophthora</taxon>
    </lineage>
</organism>
<dbReference type="InterPro" id="IPR014001">
    <property type="entry name" value="Helicase_ATP-bd"/>
</dbReference>
<protein>
    <recommendedName>
        <fullName evidence="14">Helicase ATP-binding domain-containing protein</fullName>
    </recommendedName>
</protein>
<evidence type="ECO:0008006" key="14">
    <source>
        <dbReference type="Google" id="ProtNLM"/>
    </source>
</evidence>
<evidence type="ECO:0000256" key="8">
    <source>
        <dbReference type="ARBA" id="ARBA00023242"/>
    </source>
</evidence>
<dbReference type="Proteomes" id="UP000284657">
    <property type="component" value="Unassembled WGS sequence"/>
</dbReference>
<evidence type="ECO:0000256" key="3">
    <source>
        <dbReference type="ARBA" id="ARBA00022741"/>
    </source>
</evidence>
<comment type="caution">
    <text evidence="12">The sequence shown here is derived from an EMBL/GenBank/DDBJ whole genome shotgun (WGS) entry which is preliminary data.</text>
</comment>
<evidence type="ECO:0000256" key="9">
    <source>
        <dbReference type="SAM" id="MobiDB-lite"/>
    </source>
</evidence>
<feature type="domain" description="Helicase ATP-binding" evidence="10">
    <location>
        <begin position="745"/>
        <end position="916"/>
    </location>
</feature>
<dbReference type="InterPro" id="IPR049730">
    <property type="entry name" value="SNF2/RAD54-like_C"/>
</dbReference>
<feature type="compositionally biased region" description="Basic and acidic residues" evidence="9">
    <location>
        <begin position="613"/>
        <end position="629"/>
    </location>
</feature>
<evidence type="ECO:0000256" key="6">
    <source>
        <dbReference type="ARBA" id="ARBA00022840"/>
    </source>
</evidence>
<comment type="similarity">
    <text evidence="2">Belongs to the SNF2/RAD54 helicase family.</text>
</comment>
<keyword evidence="4" id="KW-0378">Hydrolase</keyword>
<keyword evidence="5" id="KW-0347">Helicase</keyword>
<evidence type="ECO:0000313" key="12">
    <source>
        <dbReference type="EMBL" id="RLN70826.1"/>
    </source>
</evidence>
<dbReference type="SMART" id="SM00490">
    <property type="entry name" value="HELICc"/>
    <property type="match status" value="1"/>
</dbReference>
<evidence type="ECO:0000256" key="2">
    <source>
        <dbReference type="ARBA" id="ARBA00007025"/>
    </source>
</evidence>
<evidence type="ECO:0000256" key="1">
    <source>
        <dbReference type="ARBA" id="ARBA00004123"/>
    </source>
</evidence>
<feature type="region of interest" description="Disordered" evidence="9">
    <location>
        <begin position="613"/>
        <end position="637"/>
    </location>
</feature>
<dbReference type="SMART" id="SM00487">
    <property type="entry name" value="DEXDc"/>
    <property type="match status" value="1"/>
</dbReference>
<sequence>DLTSFYFRLKIGMDTPQDISVGAQVQSVVHVVAEPEQASVSATPSATASAPPVTPTPAAPAGSVSHASTRKFGPTWELKYAISVTERDPIAGSPVRAKCLMCETFDKEAQAGAKRKRTSRIRHFTAPWRPDNMKRHMEQQHPSRWSEYQKLGDNEKRVFFTSSHPLREHSALASTGGDVAPVTSDLTPTPTVSAVARQSRAFLIDKNIVEDLIGDILFGATGGDRRNAWNVPVTFILQEDGNLDSDGARVDFNEARYIARVGSLLEFNTCLKYVSMGVSFPQVVSLFQQTAEETGMDASMNSVRFTQQQLAILCRVACAVNFQTLKDALRGVWAFAIALERGNGAGSPFLDVRVRFEQDGRLHDYHLVAVPIREEMPQASEHQTEVVVKCLDVVAPAWKTQLIGISTNGSTTKMTSCTRALVNRFTVECVATIFCDWGAVEQFEHVVQEAFNTLCNKRFVSVLTALTGYLRRQRALINDMNGDMCPKFEEGQWRSIAKALKWFSEKRARLIKFIKETQVACAPGMEWWITVLAVNNIMDRVNLTLSQLRGPITQTSLRREDYLAKLVTDLAEMTGATGPLTAPSLSCAVLAFPEDAAAQQLVPDLVMMQKIEEEEREEREARQAKEKQSEQPAEVTGKKIAKLDSLLEKASLYSSFLSSNMATAATAADGNEIVEEEETPVKGKRKRAKRSASKQKKTKTGVDKLREVQEDTALGHSQNNQFKQPRLLTGGTLRDYQLEGIRWLCNLFENGLNGILADEMGLGKTIQVIGLLAHLKALGVRGPHLIVAPLSTLMNWATEFRKWAPSMPVVVYHGQKHVRRAMRREKLNRKHMHDVDFPVIISSYEVMLSDAKSFSSSGFVWKYMIIDEGHRLKNMNCRLVRELKRARSENRLLLTGTPLQNNLTELWSLLNFILPDVFDDLELFESWFSFTHDAAATAAAHNEQIATQDVLHGDKKLEVITKLHEILRPFLLRRLKVDVVKEMPSKTEIFVYCPMTELQRTYQKMIKDGTLAKAMEQKYGESQARNIFQTKTLRNQVSHQRKCCLHPYLFDEPLSATGEVTTDENIVRVSGKMLVLDRMLQELKRKGHKVLIFSQMTRMLDIMEDYIRMREYSYCRLDGSTHLNERVEQMERFNKIAAGTSTTYDEDNIFIFMLSTRAGGLGINLIAADTVIFFDSDWNPQQDNQAMDRCHRIGQKREIIVYRLVSENSFEDRMNQRSFEKRKLERVVIQRGEFKQNNFGPRSAAITNAELEGLLKDDVQIRKGVESGGIPAEELDHILDRELVVKSFVNRTRDVSNDKTTSSDGLLGFKGKGYEVAENAPTSTMDSFA</sequence>
<dbReference type="GO" id="GO:0016787">
    <property type="term" value="F:hydrolase activity"/>
    <property type="evidence" value="ECO:0007669"/>
    <property type="project" value="UniProtKB-KW"/>
</dbReference>
<keyword evidence="7" id="KW-0175">Coiled coil</keyword>
<feature type="domain" description="Helicase C-terminal" evidence="11">
    <location>
        <begin position="1075"/>
        <end position="1240"/>
    </location>
</feature>
<comment type="subcellular location">
    <subcellularLocation>
        <location evidence="1">Nucleus</location>
    </subcellularLocation>
</comment>
<dbReference type="Gene3D" id="3.40.50.300">
    <property type="entry name" value="P-loop containing nucleotide triphosphate hydrolases"/>
    <property type="match status" value="1"/>
</dbReference>
<dbReference type="InterPro" id="IPR001650">
    <property type="entry name" value="Helicase_C-like"/>
</dbReference>
<dbReference type="GO" id="GO:0005634">
    <property type="term" value="C:nucleus"/>
    <property type="evidence" value="ECO:0007669"/>
    <property type="project" value="UniProtKB-SubCell"/>
</dbReference>
<evidence type="ECO:0000256" key="7">
    <source>
        <dbReference type="ARBA" id="ARBA00023054"/>
    </source>
</evidence>
<name>A0A421GA12_9STRA</name>
<gene>
    <name evidence="12" type="ORF">BBJ29_009097</name>
</gene>
<dbReference type="PANTHER" id="PTHR10799">
    <property type="entry name" value="SNF2/RAD54 HELICASE FAMILY"/>
    <property type="match status" value="1"/>
</dbReference>
<dbReference type="InterPro" id="IPR038718">
    <property type="entry name" value="SNF2-like_sf"/>
</dbReference>
<feature type="region of interest" description="Disordered" evidence="9">
    <location>
        <begin position="39"/>
        <end position="68"/>
    </location>
</feature>
<dbReference type="CDD" id="cd18793">
    <property type="entry name" value="SF2_C_SNF"/>
    <property type="match status" value="1"/>
</dbReference>
<dbReference type="PROSITE" id="PS51192">
    <property type="entry name" value="HELICASE_ATP_BIND_1"/>
    <property type="match status" value="1"/>
</dbReference>
<dbReference type="PROSITE" id="PS51194">
    <property type="entry name" value="HELICASE_CTER"/>
    <property type="match status" value="1"/>
</dbReference>
<evidence type="ECO:0000259" key="11">
    <source>
        <dbReference type="PROSITE" id="PS51194"/>
    </source>
</evidence>
<dbReference type="GO" id="GO:0004386">
    <property type="term" value="F:helicase activity"/>
    <property type="evidence" value="ECO:0007669"/>
    <property type="project" value="UniProtKB-KW"/>
</dbReference>
<feature type="compositionally biased region" description="Low complexity" evidence="9">
    <location>
        <begin position="39"/>
        <end position="51"/>
    </location>
</feature>
<evidence type="ECO:0000256" key="5">
    <source>
        <dbReference type="ARBA" id="ARBA00022806"/>
    </source>
</evidence>
<proteinExistence type="inferred from homology"/>
<evidence type="ECO:0000259" key="10">
    <source>
        <dbReference type="PROSITE" id="PS51192"/>
    </source>
</evidence>
<dbReference type="GO" id="GO:0005524">
    <property type="term" value="F:ATP binding"/>
    <property type="evidence" value="ECO:0007669"/>
    <property type="project" value="UniProtKB-KW"/>
</dbReference>
<evidence type="ECO:0000256" key="4">
    <source>
        <dbReference type="ARBA" id="ARBA00022801"/>
    </source>
</evidence>
<dbReference type="FunFam" id="3.40.50.10810:FF:000015">
    <property type="entry name" value="lymphoid-specific helicase isoform X1"/>
    <property type="match status" value="1"/>
</dbReference>
<feature type="non-terminal residue" evidence="12">
    <location>
        <position position="1"/>
    </location>
</feature>
<dbReference type="InterPro" id="IPR000330">
    <property type="entry name" value="SNF2_N"/>
</dbReference>
<feature type="compositionally biased region" description="Basic residues" evidence="9">
    <location>
        <begin position="682"/>
        <end position="699"/>
    </location>
</feature>
<keyword evidence="6" id="KW-0067">ATP-binding</keyword>
<dbReference type="InterPro" id="IPR027417">
    <property type="entry name" value="P-loop_NTPase"/>
</dbReference>
<accession>A0A421GA12</accession>
<dbReference type="SUPFAM" id="SSF52540">
    <property type="entry name" value="P-loop containing nucleoside triphosphate hydrolases"/>
    <property type="match status" value="2"/>
</dbReference>
<evidence type="ECO:0000313" key="13">
    <source>
        <dbReference type="Proteomes" id="UP000284657"/>
    </source>
</evidence>
<keyword evidence="3" id="KW-0547">Nucleotide-binding</keyword>
<dbReference type="Pfam" id="PF00271">
    <property type="entry name" value="Helicase_C"/>
    <property type="match status" value="1"/>
</dbReference>
<dbReference type="Pfam" id="PF00176">
    <property type="entry name" value="SNF2-rel_dom"/>
    <property type="match status" value="1"/>
</dbReference>
<reference evidence="12 13" key="1">
    <citation type="submission" date="2018-07" db="EMBL/GenBank/DDBJ databases">
        <title>Genome sequencing of oomycete isolates from Chile give support for New Zealand origin for Phytophthora kernoviae and make available the first Nothophytophthora sp. genome.</title>
        <authorList>
            <person name="Studholme D.J."/>
            <person name="Sanfuentes E."/>
            <person name="Panda P."/>
            <person name="Hill R."/>
            <person name="Sambles C."/>
            <person name="Grant M."/>
            <person name="Williams N.M."/>
            <person name="Mcdougal R.L."/>
        </authorList>
    </citation>
    <scope>NUCLEOTIDE SEQUENCE [LARGE SCALE GENOMIC DNA]</scope>
    <source>
        <strain evidence="12">Chile7</strain>
    </source>
</reference>
<dbReference type="Gene3D" id="3.40.50.10810">
    <property type="entry name" value="Tandem AAA-ATPase domain"/>
    <property type="match status" value="1"/>
</dbReference>